<dbReference type="InterPro" id="IPR050386">
    <property type="entry name" value="Glycosyl_hydrolase_5"/>
</dbReference>
<dbReference type="PANTHER" id="PTHR31297:SF43">
    <property type="entry name" value="GLUCAN 1,3-BETA-GLUCOSIDASE 3"/>
    <property type="match status" value="1"/>
</dbReference>
<dbReference type="GO" id="GO:0046557">
    <property type="term" value="F:glucan endo-1,6-beta-glucosidase activity"/>
    <property type="evidence" value="ECO:0007669"/>
    <property type="project" value="TreeGrafter"/>
</dbReference>
<organism evidence="7">
    <name type="scientific">Kwoniella bestiolae CBS 10118</name>
    <dbReference type="NCBI Taxonomy" id="1296100"/>
    <lineage>
        <taxon>Eukaryota</taxon>
        <taxon>Fungi</taxon>
        <taxon>Dikarya</taxon>
        <taxon>Basidiomycota</taxon>
        <taxon>Agaricomycotina</taxon>
        <taxon>Tremellomycetes</taxon>
        <taxon>Tremellales</taxon>
        <taxon>Cryptococcaceae</taxon>
        <taxon>Kwoniella</taxon>
    </lineage>
</organism>
<evidence type="ECO:0000256" key="5">
    <source>
        <dbReference type="SAM" id="MobiDB-lite"/>
    </source>
</evidence>
<dbReference type="Pfam" id="PF00150">
    <property type="entry name" value="Cellulase"/>
    <property type="match status" value="1"/>
</dbReference>
<dbReference type="InterPro" id="IPR001547">
    <property type="entry name" value="Glyco_hydro_5"/>
</dbReference>
<evidence type="ECO:0000256" key="2">
    <source>
        <dbReference type="ARBA" id="ARBA00022801"/>
    </source>
</evidence>
<reference evidence="7" key="1">
    <citation type="submission" date="2013-07" db="EMBL/GenBank/DDBJ databases">
        <title>The Genome Sequence of Cryptococcus bestiolae CBS10118.</title>
        <authorList>
            <consortium name="The Broad Institute Genome Sequencing Platform"/>
            <person name="Cuomo C."/>
            <person name="Litvintseva A."/>
            <person name="Chen Y."/>
            <person name="Heitman J."/>
            <person name="Sun S."/>
            <person name="Springer D."/>
            <person name="Dromer F."/>
            <person name="Young S.K."/>
            <person name="Zeng Q."/>
            <person name="Gargeya S."/>
            <person name="Fitzgerald M."/>
            <person name="Abouelleil A."/>
            <person name="Alvarado L."/>
            <person name="Berlin A.M."/>
            <person name="Chapman S.B."/>
            <person name="Dewar J."/>
            <person name="Goldberg J."/>
            <person name="Griggs A."/>
            <person name="Gujja S."/>
            <person name="Hansen M."/>
            <person name="Howarth C."/>
            <person name="Imamovic A."/>
            <person name="Larimer J."/>
            <person name="McCowan C."/>
            <person name="Murphy C."/>
            <person name="Pearson M."/>
            <person name="Priest M."/>
            <person name="Roberts A."/>
            <person name="Saif S."/>
            <person name="Shea T."/>
            <person name="Sykes S."/>
            <person name="Wortman J."/>
            <person name="Nusbaum C."/>
            <person name="Birren B."/>
        </authorList>
    </citation>
    <scope>NUCLEOTIDE SEQUENCE [LARGE SCALE GENOMIC DNA]</scope>
    <source>
        <strain evidence="7">CBS 10118</strain>
    </source>
</reference>
<dbReference type="GO" id="GO:0005737">
    <property type="term" value="C:cytoplasm"/>
    <property type="evidence" value="ECO:0007669"/>
    <property type="project" value="UniProtKB-ARBA"/>
</dbReference>
<name>A0A1B9GE05_9TREE</name>
<reference evidence="7" key="2">
    <citation type="submission" date="2014-01" db="EMBL/GenBank/DDBJ databases">
        <title>Evolution of pathogenesis and genome organization in the Tremellales.</title>
        <authorList>
            <person name="Cuomo C."/>
            <person name="Litvintseva A."/>
            <person name="Heitman J."/>
            <person name="Chen Y."/>
            <person name="Sun S."/>
            <person name="Springer D."/>
            <person name="Dromer F."/>
            <person name="Young S."/>
            <person name="Zeng Q."/>
            <person name="Chapman S."/>
            <person name="Gujja S."/>
            <person name="Saif S."/>
            <person name="Birren B."/>
        </authorList>
    </citation>
    <scope>NUCLEOTIDE SEQUENCE</scope>
    <source>
        <strain evidence="7">CBS 10118</strain>
    </source>
</reference>
<dbReference type="STRING" id="1296100.A0A1B9GE05"/>
<dbReference type="EMBL" id="KI894018">
    <property type="protein sequence ID" value="OCF29247.1"/>
    <property type="molecule type" value="Genomic_DNA"/>
</dbReference>
<keyword evidence="3 4" id="KW-0326">Glycosidase</keyword>
<dbReference type="GO" id="GO:0009251">
    <property type="term" value="P:glucan catabolic process"/>
    <property type="evidence" value="ECO:0007669"/>
    <property type="project" value="TreeGrafter"/>
</dbReference>
<comment type="similarity">
    <text evidence="1 4">Belongs to the glycosyl hydrolase 5 (cellulase A) family.</text>
</comment>
<dbReference type="GO" id="GO:0005576">
    <property type="term" value="C:extracellular region"/>
    <property type="evidence" value="ECO:0007669"/>
    <property type="project" value="TreeGrafter"/>
</dbReference>
<dbReference type="OrthoDB" id="1887033at2759"/>
<feature type="region of interest" description="Disordered" evidence="5">
    <location>
        <begin position="1"/>
        <end position="25"/>
    </location>
</feature>
<dbReference type="GO" id="GO:0009986">
    <property type="term" value="C:cell surface"/>
    <property type="evidence" value="ECO:0007669"/>
    <property type="project" value="TreeGrafter"/>
</dbReference>
<proteinExistence type="inferred from homology"/>
<gene>
    <name evidence="7" type="ORF">I302_00743</name>
</gene>
<evidence type="ECO:0000256" key="1">
    <source>
        <dbReference type="ARBA" id="ARBA00005641"/>
    </source>
</evidence>
<feature type="domain" description="Glycoside hydrolase family 5" evidence="6">
    <location>
        <begin position="97"/>
        <end position="353"/>
    </location>
</feature>
<keyword evidence="2 4" id="KW-0378">Hydrolase</keyword>
<evidence type="ECO:0000256" key="3">
    <source>
        <dbReference type="ARBA" id="ARBA00023295"/>
    </source>
</evidence>
<dbReference type="VEuPathDB" id="FungiDB:I302_00743"/>
<dbReference type="FunFam" id="3.20.20.80:FF:000100">
    <property type="entry name" value="Glycoside hydrolase superfamily"/>
    <property type="match status" value="1"/>
</dbReference>
<accession>A0A1B9GE05</accession>
<feature type="compositionally biased region" description="Polar residues" evidence="5">
    <location>
        <begin position="10"/>
        <end position="25"/>
    </location>
</feature>
<evidence type="ECO:0000256" key="4">
    <source>
        <dbReference type="RuleBase" id="RU361153"/>
    </source>
</evidence>
<protein>
    <submittedName>
        <fullName evidence="7">Cytoplasmic protein</fullName>
    </submittedName>
</protein>
<evidence type="ECO:0000259" key="6">
    <source>
        <dbReference type="Pfam" id="PF00150"/>
    </source>
</evidence>
<evidence type="ECO:0000313" key="7">
    <source>
        <dbReference type="EMBL" id="OCF29247.1"/>
    </source>
</evidence>
<dbReference type="PANTHER" id="PTHR31297">
    <property type="entry name" value="GLUCAN ENDO-1,6-BETA-GLUCOSIDASE B"/>
    <property type="match status" value="1"/>
</dbReference>
<dbReference type="InterPro" id="IPR017853">
    <property type="entry name" value="GH"/>
</dbReference>
<sequence>MGILNKLKDQFQSPSPSYDFPSSTHPTPLGPNAVFRYRYQRGVNLGSWFTLERWIASHPFRNAAQPGQSDFDVASGKDAKKVLEEHWDTWMNEGDWRWIKERGFNSVRIPISYYHLCGPLPEVLKGTEFEPYHHIFEGAWGRIKQAIEMAGYFGLGVLIAHSGLSKGKIGFWDKHSNLASTSLALRFLASELSRIPHVVGLELLNEPANNSKLQGWYHSIIAEIRGIVPSDFPLYISDAWDTQHYAGFVGARDDFVVLDHHLYRCFTEQDRQKDGYAHANEIRSGFRRSFSGQSDAAKGNIVTGEWSGSLDPRSFPPNIPDTQKDAHRREFVKAQLELFEEKTAGYWFWTYKKQDGWDAGWSAKDAGRAEILPQWVGGKRYRGEPPVGVKDGEIKGAYGGSSLASLPLCFLIIHLLLAINLYFGTGSSVNPPRSSSSPKHNFSIFQKRDLELTHTHTDAHTSYWSSHGGSPDPTVFAPGFSQGWDDSLLFLSHPSGPSKLGFTDQWMKKRKIEFESGAHKKLGKAAWEWEHGFRQGVEASLKVCTV</sequence>
<dbReference type="Gene3D" id="3.20.20.80">
    <property type="entry name" value="Glycosidases"/>
    <property type="match status" value="1"/>
</dbReference>
<dbReference type="SUPFAM" id="SSF51445">
    <property type="entry name" value="(Trans)glycosidases"/>
    <property type="match status" value="1"/>
</dbReference>
<dbReference type="AlphaFoldDB" id="A0A1B9GE05"/>